<dbReference type="RefSeq" id="WP_183961528.1">
    <property type="nucleotide sequence ID" value="NZ_JACHHP010000004.1"/>
</dbReference>
<dbReference type="AlphaFoldDB" id="A0A7W8D7H6"/>
<dbReference type="InterPro" id="IPR025311">
    <property type="entry name" value="DUF4166"/>
</dbReference>
<name>A0A7W8D7H6_9GAMM</name>
<organism evidence="2 3">
    <name type="scientific">Chiayiivirga flava</name>
    <dbReference type="NCBI Taxonomy" id="659595"/>
    <lineage>
        <taxon>Bacteria</taxon>
        <taxon>Pseudomonadati</taxon>
        <taxon>Pseudomonadota</taxon>
        <taxon>Gammaproteobacteria</taxon>
        <taxon>Lysobacterales</taxon>
        <taxon>Lysobacteraceae</taxon>
        <taxon>Chiayiivirga</taxon>
    </lineage>
</organism>
<dbReference type="Pfam" id="PF13761">
    <property type="entry name" value="DUF4166"/>
    <property type="match status" value="1"/>
</dbReference>
<comment type="caution">
    <text evidence="2">The sequence shown here is derived from an EMBL/GenBank/DDBJ whole genome shotgun (WGS) entry which is preliminary data.</text>
</comment>
<evidence type="ECO:0000313" key="2">
    <source>
        <dbReference type="EMBL" id="MBB5208992.1"/>
    </source>
</evidence>
<accession>A0A7W8D7H6</accession>
<proteinExistence type="predicted"/>
<sequence>MSALFEALLGPDFARLPPTVQRLHAACGERRYLGHGEVRRGAHPLARLCCAVARLPPAFSGAMAVDMQSTARDERWIRRFGRHAMPSRLQRHTDGLMERLGPLRFVFVLAVRDATLHWRVRSVHLFGLPLPARWFAGVGAREFEDDGRYRYDVVAVLPRIGTLVHYRGWLDVDAPVGVPAA</sequence>
<feature type="domain" description="DUF4166" evidence="1">
    <location>
        <begin position="16"/>
        <end position="170"/>
    </location>
</feature>
<dbReference type="EMBL" id="JACHHP010000004">
    <property type="protein sequence ID" value="MBB5208992.1"/>
    <property type="molecule type" value="Genomic_DNA"/>
</dbReference>
<gene>
    <name evidence="2" type="ORF">HNQ52_002542</name>
</gene>
<keyword evidence="3" id="KW-1185">Reference proteome</keyword>
<evidence type="ECO:0000313" key="3">
    <source>
        <dbReference type="Proteomes" id="UP000521199"/>
    </source>
</evidence>
<protein>
    <recommendedName>
        <fullName evidence="1">DUF4166 domain-containing protein</fullName>
    </recommendedName>
</protein>
<dbReference type="Proteomes" id="UP000521199">
    <property type="component" value="Unassembled WGS sequence"/>
</dbReference>
<evidence type="ECO:0000259" key="1">
    <source>
        <dbReference type="Pfam" id="PF13761"/>
    </source>
</evidence>
<reference evidence="2 3" key="1">
    <citation type="submission" date="2020-08" db="EMBL/GenBank/DDBJ databases">
        <title>Genomic Encyclopedia of Type Strains, Phase IV (KMG-IV): sequencing the most valuable type-strain genomes for metagenomic binning, comparative biology and taxonomic classification.</title>
        <authorList>
            <person name="Goeker M."/>
        </authorList>
    </citation>
    <scope>NUCLEOTIDE SEQUENCE [LARGE SCALE GENOMIC DNA]</scope>
    <source>
        <strain evidence="2 3">DSM 24163</strain>
    </source>
</reference>